<keyword evidence="2" id="KW-1185">Reference proteome</keyword>
<dbReference type="EMBL" id="QKYN01000014">
    <property type="protein sequence ID" value="RAG87017.1"/>
    <property type="molecule type" value="Genomic_DNA"/>
</dbReference>
<dbReference type="OrthoDB" id="3855540at2"/>
<accession>A0A2X0IQW9</accession>
<evidence type="ECO:0000313" key="2">
    <source>
        <dbReference type="Proteomes" id="UP000248889"/>
    </source>
</evidence>
<name>A0A2X0IQW9_9ACTN</name>
<comment type="caution">
    <text evidence="1">The sequence shown here is derived from an EMBL/GenBank/DDBJ whole genome shotgun (WGS) entry which is preliminary data.</text>
</comment>
<dbReference type="Proteomes" id="UP000248889">
    <property type="component" value="Unassembled WGS sequence"/>
</dbReference>
<organism evidence="1 2">
    <name type="scientific">Streptacidiphilus pinicola</name>
    <dbReference type="NCBI Taxonomy" id="2219663"/>
    <lineage>
        <taxon>Bacteria</taxon>
        <taxon>Bacillati</taxon>
        <taxon>Actinomycetota</taxon>
        <taxon>Actinomycetes</taxon>
        <taxon>Kitasatosporales</taxon>
        <taxon>Streptomycetaceae</taxon>
        <taxon>Streptacidiphilus</taxon>
    </lineage>
</organism>
<gene>
    <name evidence="1" type="ORF">DN069_03395</name>
</gene>
<protein>
    <submittedName>
        <fullName evidence="1">Uncharacterized protein</fullName>
    </submittedName>
</protein>
<dbReference type="AlphaFoldDB" id="A0A2X0IQW9"/>
<proteinExistence type="predicted"/>
<evidence type="ECO:0000313" key="1">
    <source>
        <dbReference type="EMBL" id="RAG87017.1"/>
    </source>
</evidence>
<reference evidence="1 2" key="1">
    <citation type="submission" date="2018-06" db="EMBL/GenBank/DDBJ databases">
        <title>Streptacidiphilus pinicola sp. nov., isolated from pine grove soil.</title>
        <authorList>
            <person name="Roh S.G."/>
            <person name="Park S."/>
            <person name="Kim M.-K."/>
            <person name="Yun B.-R."/>
            <person name="Park J."/>
            <person name="Kim M.J."/>
            <person name="Kim Y.S."/>
            <person name="Kim S.B."/>
        </authorList>
    </citation>
    <scope>NUCLEOTIDE SEQUENCE [LARGE SCALE GENOMIC DNA]</scope>
    <source>
        <strain evidence="1 2">MMS16-CNU450</strain>
    </source>
</reference>
<sequence length="86" mass="9778">MTTQLGDDAHYVDTTARLFGWLVDWQESGRLLLRRGEWVAQVHFSASRAFVRSLVHGPARESRELGLTETIKLLEREGFPVPRLGS</sequence>
<dbReference type="RefSeq" id="WP_111499291.1">
    <property type="nucleotide sequence ID" value="NZ_QKYN01000014.1"/>
</dbReference>